<comment type="cofactor">
    <cofactor evidence="1 10">
        <name>Mg(2+)</name>
        <dbReference type="ChEBI" id="CHEBI:18420"/>
    </cofactor>
</comment>
<comment type="caution">
    <text evidence="10">Lacks conserved residue(s) required for the propagation of feature annotation.</text>
</comment>
<dbReference type="InterPro" id="IPR018022">
    <property type="entry name" value="IPT"/>
</dbReference>
<keyword evidence="8 10" id="KW-0460">Magnesium</keyword>
<dbReference type="GO" id="GO:0005524">
    <property type="term" value="F:ATP binding"/>
    <property type="evidence" value="ECO:0007669"/>
    <property type="project" value="UniProtKB-UniRule"/>
</dbReference>
<reference evidence="14 15" key="1">
    <citation type="journal article" date="2015" name="Genome Announc.">
        <title>Expanding the biotechnology potential of lactobacilli through comparative genomics of 213 strains and associated genera.</title>
        <authorList>
            <person name="Sun Z."/>
            <person name="Harris H.M."/>
            <person name="McCann A."/>
            <person name="Guo C."/>
            <person name="Argimon S."/>
            <person name="Zhang W."/>
            <person name="Yang X."/>
            <person name="Jeffery I.B."/>
            <person name="Cooney J.C."/>
            <person name="Kagawa T.F."/>
            <person name="Liu W."/>
            <person name="Song Y."/>
            <person name="Salvetti E."/>
            <person name="Wrobel A."/>
            <person name="Rasinkangas P."/>
            <person name="Parkhill J."/>
            <person name="Rea M.C."/>
            <person name="O'Sullivan O."/>
            <person name="Ritari J."/>
            <person name="Douillard F.P."/>
            <person name="Paul Ross R."/>
            <person name="Yang R."/>
            <person name="Briner A.E."/>
            <person name="Felis G.E."/>
            <person name="de Vos W.M."/>
            <person name="Barrangou R."/>
            <person name="Klaenhammer T.R."/>
            <person name="Caufield P.W."/>
            <person name="Cui Y."/>
            <person name="Zhang H."/>
            <person name="O'Toole P.W."/>
        </authorList>
    </citation>
    <scope>NUCLEOTIDE SEQUENCE [LARGE SCALE GENOMIC DNA]</scope>
    <source>
        <strain evidence="14 15">DSM 8475</strain>
    </source>
</reference>
<dbReference type="GO" id="GO:0006400">
    <property type="term" value="P:tRNA modification"/>
    <property type="evidence" value="ECO:0007669"/>
    <property type="project" value="TreeGrafter"/>
</dbReference>
<keyword evidence="6 10" id="KW-0547">Nucleotide-binding</keyword>
<dbReference type="Gene3D" id="3.40.50.300">
    <property type="entry name" value="P-loop containing nucleotide triphosphate hydrolases"/>
    <property type="match status" value="1"/>
</dbReference>
<dbReference type="PANTHER" id="PTHR11088">
    <property type="entry name" value="TRNA DIMETHYLALLYLTRANSFERASE"/>
    <property type="match status" value="1"/>
</dbReference>
<evidence type="ECO:0000313" key="14">
    <source>
        <dbReference type="EMBL" id="KRM37116.1"/>
    </source>
</evidence>
<evidence type="ECO:0000256" key="4">
    <source>
        <dbReference type="ARBA" id="ARBA00022679"/>
    </source>
</evidence>
<keyword evidence="5 10" id="KW-0819">tRNA processing</keyword>
<dbReference type="Pfam" id="PF01715">
    <property type="entry name" value="IPPT"/>
    <property type="match status" value="1"/>
</dbReference>
<comment type="caution">
    <text evidence="14">The sequence shown here is derived from an EMBL/GenBank/DDBJ whole genome shotgun (WGS) entry which is preliminary data.</text>
</comment>
<evidence type="ECO:0000256" key="6">
    <source>
        <dbReference type="ARBA" id="ARBA00022741"/>
    </source>
</evidence>
<evidence type="ECO:0000256" key="5">
    <source>
        <dbReference type="ARBA" id="ARBA00022694"/>
    </source>
</evidence>
<evidence type="ECO:0000256" key="11">
    <source>
        <dbReference type="RuleBase" id="RU003783"/>
    </source>
</evidence>
<proteinExistence type="inferred from homology"/>
<feature type="region of interest" description="Interaction with substrate tRNA" evidence="10">
    <location>
        <begin position="36"/>
        <end position="39"/>
    </location>
</feature>
<comment type="subunit">
    <text evidence="10">Monomer.</text>
</comment>
<dbReference type="HAMAP" id="MF_00185">
    <property type="entry name" value="IPP_trans"/>
    <property type="match status" value="1"/>
</dbReference>
<evidence type="ECO:0000256" key="3">
    <source>
        <dbReference type="ARBA" id="ARBA00005842"/>
    </source>
</evidence>
<dbReference type="InterPro" id="IPR039657">
    <property type="entry name" value="Dimethylallyltransferase"/>
</dbReference>
<organism evidence="14 15">
    <name type="scientific">Limosilactobacillus pontis DSM 8475</name>
    <dbReference type="NCBI Taxonomy" id="1423794"/>
    <lineage>
        <taxon>Bacteria</taxon>
        <taxon>Bacillati</taxon>
        <taxon>Bacillota</taxon>
        <taxon>Bacilli</taxon>
        <taxon>Lactobacillales</taxon>
        <taxon>Lactobacillaceae</taxon>
        <taxon>Limosilactobacillus</taxon>
    </lineage>
</organism>
<dbReference type="EC" id="2.5.1.75" evidence="10"/>
<protein>
    <recommendedName>
        <fullName evidence="10">tRNA dimethylallyltransferase</fullName>
        <ecNumber evidence="10">2.5.1.75</ecNumber>
    </recommendedName>
    <alternativeName>
        <fullName evidence="10">Dimethylallyl diphosphate:tRNA dimethylallyltransferase</fullName>
        <shortName evidence="10">DMAPP:tRNA dimethylallyltransferase</shortName>
        <shortName evidence="10">DMATase</shortName>
    </alternativeName>
    <alternativeName>
        <fullName evidence="10">Isopentenyl-diphosphate:tRNA isopentenyltransferase</fullName>
        <shortName evidence="10">IPP transferase</shortName>
        <shortName evidence="10">IPPT</shortName>
        <shortName evidence="10">IPTase</shortName>
    </alternativeName>
</protein>
<evidence type="ECO:0000313" key="15">
    <source>
        <dbReference type="Proteomes" id="UP000051085"/>
    </source>
</evidence>
<feature type="site" description="Interaction with substrate tRNA" evidence="10">
    <location>
        <position position="102"/>
    </location>
</feature>
<dbReference type="SUPFAM" id="SSF52540">
    <property type="entry name" value="P-loop containing nucleoside triphosphate hydrolases"/>
    <property type="match status" value="2"/>
</dbReference>
<comment type="catalytic activity">
    <reaction evidence="9 10 11">
        <text>adenosine(37) in tRNA + dimethylallyl diphosphate = N(6)-dimethylallyladenosine(37) in tRNA + diphosphate</text>
        <dbReference type="Rhea" id="RHEA:26482"/>
        <dbReference type="Rhea" id="RHEA-COMP:10162"/>
        <dbReference type="Rhea" id="RHEA-COMP:10375"/>
        <dbReference type="ChEBI" id="CHEBI:33019"/>
        <dbReference type="ChEBI" id="CHEBI:57623"/>
        <dbReference type="ChEBI" id="CHEBI:74411"/>
        <dbReference type="ChEBI" id="CHEBI:74415"/>
        <dbReference type="EC" id="2.5.1.75"/>
    </reaction>
</comment>
<keyword evidence="7 10" id="KW-0067">ATP-binding</keyword>
<evidence type="ECO:0000256" key="12">
    <source>
        <dbReference type="RuleBase" id="RU003784"/>
    </source>
</evidence>
<evidence type="ECO:0000256" key="13">
    <source>
        <dbReference type="RuleBase" id="RU003785"/>
    </source>
</evidence>
<evidence type="ECO:0000256" key="10">
    <source>
        <dbReference type="HAMAP-Rule" id="MF_00185"/>
    </source>
</evidence>
<dbReference type="PANTHER" id="PTHR11088:SF60">
    <property type="entry name" value="TRNA DIMETHYLALLYLTRANSFERASE"/>
    <property type="match status" value="1"/>
</dbReference>
<feature type="binding site" evidence="10">
    <location>
        <begin position="13"/>
        <end position="18"/>
    </location>
    <ligand>
        <name>substrate</name>
    </ligand>
</feature>
<evidence type="ECO:0000256" key="7">
    <source>
        <dbReference type="ARBA" id="ARBA00022840"/>
    </source>
</evidence>
<gene>
    <name evidence="10" type="primary">miaA</name>
    <name evidence="14" type="ORF">FD34_GL001564</name>
</gene>
<dbReference type="Gene3D" id="1.10.20.140">
    <property type="match status" value="1"/>
</dbReference>
<feature type="site" description="Interaction with substrate tRNA" evidence="10">
    <location>
        <position position="128"/>
    </location>
</feature>
<comment type="similarity">
    <text evidence="3 10 13">Belongs to the IPP transferase family.</text>
</comment>
<dbReference type="Proteomes" id="UP000051085">
    <property type="component" value="Unassembled WGS sequence"/>
</dbReference>
<dbReference type="InterPro" id="IPR027417">
    <property type="entry name" value="P-loop_NTPase"/>
</dbReference>
<feature type="binding site" evidence="10">
    <location>
        <begin position="11"/>
        <end position="18"/>
    </location>
    <ligand>
        <name>ATP</name>
        <dbReference type="ChEBI" id="CHEBI:30616"/>
    </ligand>
</feature>
<sequence>MKMTKVVAIVGPTAVGKTALSIRIAKRFAGEVISGDSMQVYRQLDIGTAKITKDEMAGVPHHLIDICDVTERYSAAMFKQQATAAIDAIAGRGHLPLVVGGTGFYLQTLTNNLTLGQDHFDEESAQIRAHWHQLAEERGAAYVRHHLAELDPVAEKHIEAGNLRRVIRALEVIEKTGQRFSNQPHQASPNDYLLIGLTTDRPVLYDRINHRVDLMVQSGLVNEARWLYDHGGATLPAGKGIGYHEFYPYFAGDCDLDTVIRKVKQDSRHYAKRQLTWFRNKMDVHWFDLVSGRDDPEQINELVQSWLIK</sequence>
<accession>A0A922PV57</accession>
<dbReference type="GO" id="GO:0052381">
    <property type="term" value="F:tRNA dimethylallyltransferase activity"/>
    <property type="evidence" value="ECO:0007669"/>
    <property type="project" value="UniProtKB-UniRule"/>
</dbReference>
<keyword evidence="4 10" id="KW-0808">Transferase</keyword>
<evidence type="ECO:0000256" key="2">
    <source>
        <dbReference type="ARBA" id="ARBA00003213"/>
    </source>
</evidence>
<dbReference type="EMBL" id="AZGO01000041">
    <property type="protein sequence ID" value="KRM37116.1"/>
    <property type="molecule type" value="Genomic_DNA"/>
</dbReference>
<evidence type="ECO:0000256" key="8">
    <source>
        <dbReference type="ARBA" id="ARBA00022842"/>
    </source>
</evidence>
<evidence type="ECO:0000256" key="9">
    <source>
        <dbReference type="ARBA" id="ARBA00049563"/>
    </source>
</evidence>
<name>A0A922PV57_9LACO</name>
<dbReference type="NCBIfam" id="TIGR00174">
    <property type="entry name" value="miaA"/>
    <property type="match status" value="1"/>
</dbReference>
<comment type="function">
    <text evidence="2 10 12">Catalyzes the transfer of a dimethylallyl group onto the adenine at position 37 in tRNAs that read codons beginning with uridine, leading to the formation of N6-(dimethylallyl)adenosine (i(6)A).</text>
</comment>
<evidence type="ECO:0000256" key="1">
    <source>
        <dbReference type="ARBA" id="ARBA00001946"/>
    </source>
</evidence>
<dbReference type="AlphaFoldDB" id="A0A922PV57"/>